<protein>
    <submittedName>
        <fullName evidence="1">Uncharacterized protein</fullName>
    </submittedName>
</protein>
<name>A0A3M7REK5_BRAPC</name>
<evidence type="ECO:0000313" key="2">
    <source>
        <dbReference type="Proteomes" id="UP000276133"/>
    </source>
</evidence>
<dbReference type="Proteomes" id="UP000276133">
    <property type="component" value="Unassembled WGS sequence"/>
</dbReference>
<evidence type="ECO:0000313" key="1">
    <source>
        <dbReference type="EMBL" id="RNA21901.1"/>
    </source>
</evidence>
<accession>A0A3M7REK5</accession>
<dbReference type="AlphaFoldDB" id="A0A3M7REK5"/>
<organism evidence="1 2">
    <name type="scientific">Brachionus plicatilis</name>
    <name type="common">Marine rotifer</name>
    <name type="synonym">Brachionus muelleri</name>
    <dbReference type="NCBI Taxonomy" id="10195"/>
    <lineage>
        <taxon>Eukaryota</taxon>
        <taxon>Metazoa</taxon>
        <taxon>Spiralia</taxon>
        <taxon>Gnathifera</taxon>
        <taxon>Rotifera</taxon>
        <taxon>Eurotatoria</taxon>
        <taxon>Monogononta</taxon>
        <taxon>Pseudotrocha</taxon>
        <taxon>Ploima</taxon>
        <taxon>Brachionidae</taxon>
        <taxon>Brachionus</taxon>
    </lineage>
</organism>
<gene>
    <name evidence="1" type="ORF">BpHYR1_020912</name>
</gene>
<dbReference type="EMBL" id="REGN01003565">
    <property type="protein sequence ID" value="RNA21901.1"/>
    <property type="molecule type" value="Genomic_DNA"/>
</dbReference>
<sequence>MLILGKSTVDEYIVSQITQQLSQDLTDHSSNSSEDSSDNLPFVSNFLISSDFFSALKKDNFLVRAEKFSSNCWLGRIVQQNFVAGLNKSICYGYK</sequence>
<reference evidence="1 2" key="1">
    <citation type="journal article" date="2018" name="Sci. Rep.">
        <title>Genomic signatures of local adaptation to the degree of environmental predictability in rotifers.</title>
        <authorList>
            <person name="Franch-Gras L."/>
            <person name="Hahn C."/>
            <person name="Garcia-Roger E.M."/>
            <person name="Carmona M.J."/>
            <person name="Serra M."/>
            <person name="Gomez A."/>
        </authorList>
    </citation>
    <scope>NUCLEOTIDE SEQUENCE [LARGE SCALE GENOMIC DNA]</scope>
    <source>
        <strain evidence="1">HYR1</strain>
    </source>
</reference>
<keyword evidence="2" id="KW-1185">Reference proteome</keyword>
<comment type="caution">
    <text evidence="1">The sequence shown here is derived from an EMBL/GenBank/DDBJ whole genome shotgun (WGS) entry which is preliminary data.</text>
</comment>
<proteinExistence type="predicted"/>